<evidence type="ECO:0000313" key="3">
    <source>
        <dbReference type="Proteomes" id="UP000521943"/>
    </source>
</evidence>
<comment type="caution">
    <text evidence="2">The sequence shown here is derived from an EMBL/GenBank/DDBJ whole genome shotgun (WGS) entry which is preliminary data.</text>
</comment>
<feature type="region of interest" description="Disordered" evidence="1">
    <location>
        <begin position="294"/>
        <end position="318"/>
    </location>
</feature>
<dbReference type="OrthoDB" id="3037913at2759"/>
<evidence type="ECO:0000313" key="2">
    <source>
        <dbReference type="EMBL" id="KAF6749409.1"/>
    </source>
</evidence>
<protein>
    <submittedName>
        <fullName evidence="2">Uncharacterized protein</fullName>
    </submittedName>
</protein>
<sequence>MVEIANNNETAPDFSAAAYAAARAAMKAQAPNATDEIIVATLGAIWKAQKEAEAVVRAQNEAAEAAAAAEQARLDAERDELFQANLARERELARLEDMKKNKTKYVAIAVGVAVPNEAPIDVPIAIMRQLKLFKRVPLYLLTDEALQATDKEKEVFDDGLGGFAFEDDGAGGIKVTKGEAGARKPMVVKKEDDALTWDEYTVGWQRLLPAMTLAGWDPSWVNMFTDHSVSVETHPYRSVHDPSGEKRAALLIYSAMMRKTWHQRLELQVNPMEDLSVWNDDVLQLALEESHARARDRREKLRESQRTSGGVTVSRYRR</sequence>
<gene>
    <name evidence="2" type="ORF">DFP72DRAFT_1142541</name>
</gene>
<accession>A0A8H6HLU9</accession>
<name>A0A8H6HLU9_9AGAR</name>
<dbReference type="Proteomes" id="UP000521943">
    <property type="component" value="Unassembled WGS sequence"/>
</dbReference>
<keyword evidence="3" id="KW-1185">Reference proteome</keyword>
<reference evidence="2 3" key="1">
    <citation type="submission" date="2020-07" db="EMBL/GenBank/DDBJ databases">
        <title>Comparative genomics of pyrophilous fungi reveals a link between fire events and developmental genes.</title>
        <authorList>
            <consortium name="DOE Joint Genome Institute"/>
            <person name="Steindorff A.S."/>
            <person name="Carver A."/>
            <person name="Calhoun S."/>
            <person name="Stillman K."/>
            <person name="Liu H."/>
            <person name="Lipzen A."/>
            <person name="Pangilinan J."/>
            <person name="Labutti K."/>
            <person name="Bruns T.D."/>
            <person name="Grigoriev I.V."/>
        </authorList>
    </citation>
    <scope>NUCLEOTIDE SEQUENCE [LARGE SCALE GENOMIC DNA]</scope>
    <source>
        <strain evidence="2 3">CBS 144469</strain>
    </source>
</reference>
<feature type="compositionally biased region" description="Basic and acidic residues" evidence="1">
    <location>
        <begin position="294"/>
        <end position="305"/>
    </location>
</feature>
<organism evidence="2 3">
    <name type="scientific">Ephemerocybe angulata</name>
    <dbReference type="NCBI Taxonomy" id="980116"/>
    <lineage>
        <taxon>Eukaryota</taxon>
        <taxon>Fungi</taxon>
        <taxon>Dikarya</taxon>
        <taxon>Basidiomycota</taxon>
        <taxon>Agaricomycotina</taxon>
        <taxon>Agaricomycetes</taxon>
        <taxon>Agaricomycetidae</taxon>
        <taxon>Agaricales</taxon>
        <taxon>Agaricineae</taxon>
        <taxon>Psathyrellaceae</taxon>
        <taxon>Ephemerocybe</taxon>
    </lineage>
</organism>
<proteinExistence type="predicted"/>
<dbReference type="AlphaFoldDB" id="A0A8H6HLU9"/>
<dbReference type="EMBL" id="JACGCI010000063">
    <property type="protein sequence ID" value="KAF6749409.1"/>
    <property type="molecule type" value="Genomic_DNA"/>
</dbReference>
<evidence type="ECO:0000256" key="1">
    <source>
        <dbReference type="SAM" id="MobiDB-lite"/>
    </source>
</evidence>